<keyword evidence="5" id="KW-0804">Transcription</keyword>
<evidence type="ECO:0000259" key="8">
    <source>
        <dbReference type="PROSITE" id="PS50048"/>
    </source>
</evidence>
<evidence type="ECO:0000256" key="2">
    <source>
        <dbReference type="ARBA" id="ARBA00022833"/>
    </source>
</evidence>
<feature type="compositionally biased region" description="Low complexity" evidence="7">
    <location>
        <begin position="340"/>
        <end position="355"/>
    </location>
</feature>
<keyword evidence="6" id="KW-0539">Nucleus</keyword>
<dbReference type="OrthoDB" id="4078573at2759"/>
<dbReference type="GO" id="GO:0005634">
    <property type="term" value="C:nucleus"/>
    <property type="evidence" value="ECO:0007669"/>
    <property type="project" value="UniProtKB-SubCell"/>
</dbReference>
<dbReference type="PROSITE" id="PS00463">
    <property type="entry name" value="ZN2_CY6_FUNGAL_1"/>
    <property type="match status" value="1"/>
</dbReference>
<feature type="compositionally biased region" description="Gly residues" evidence="7">
    <location>
        <begin position="865"/>
        <end position="878"/>
    </location>
</feature>
<dbReference type="GO" id="GO:0000976">
    <property type="term" value="F:transcription cis-regulatory region binding"/>
    <property type="evidence" value="ECO:0007669"/>
    <property type="project" value="TreeGrafter"/>
</dbReference>
<reference evidence="9 10" key="1">
    <citation type="submission" date="2018-08" db="EMBL/GenBank/DDBJ databases">
        <title>Draft genome of the lignicolous fungus Coniochaeta pulveracea.</title>
        <authorList>
            <person name="Borstlap C.J."/>
            <person name="De Witt R.N."/>
            <person name="Botha A."/>
            <person name="Volschenk H."/>
        </authorList>
    </citation>
    <scope>NUCLEOTIDE SEQUENCE [LARGE SCALE GENOMIC DNA]</scope>
    <source>
        <strain evidence="9 10">CAB683</strain>
    </source>
</reference>
<dbReference type="PANTHER" id="PTHR37534:SF40">
    <property type="entry name" value="ZN(2)-C6 FUNGAL-TYPE DOMAIN-CONTAINING PROTEIN"/>
    <property type="match status" value="1"/>
</dbReference>
<keyword evidence="3" id="KW-0805">Transcription regulation</keyword>
<keyword evidence="10" id="KW-1185">Reference proteome</keyword>
<dbReference type="Proteomes" id="UP000275385">
    <property type="component" value="Unassembled WGS sequence"/>
</dbReference>
<dbReference type="SMART" id="SM00066">
    <property type="entry name" value="GAL4"/>
    <property type="match status" value="1"/>
</dbReference>
<evidence type="ECO:0000256" key="7">
    <source>
        <dbReference type="SAM" id="MobiDB-lite"/>
    </source>
</evidence>
<feature type="region of interest" description="Disordered" evidence="7">
    <location>
        <begin position="853"/>
        <end position="901"/>
    </location>
</feature>
<evidence type="ECO:0000256" key="1">
    <source>
        <dbReference type="ARBA" id="ARBA00004123"/>
    </source>
</evidence>
<dbReference type="CDD" id="cd00067">
    <property type="entry name" value="GAL4"/>
    <property type="match status" value="1"/>
</dbReference>
<dbReference type="GO" id="GO:0008270">
    <property type="term" value="F:zinc ion binding"/>
    <property type="evidence" value="ECO:0007669"/>
    <property type="project" value="InterPro"/>
</dbReference>
<dbReference type="SUPFAM" id="SSF57701">
    <property type="entry name" value="Zn2/Cys6 DNA-binding domain"/>
    <property type="match status" value="1"/>
</dbReference>
<dbReference type="EMBL" id="QVQW01000057">
    <property type="protein sequence ID" value="RKU42388.1"/>
    <property type="molecule type" value="Genomic_DNA"/>
</dbReference>
<evidence type="ECO:0000313" key="9">
    <source>
        <dbReference type="EMBL" id="RKU42388.1"/>
    </source>
</evidence>
<dbReference type="GO" id="GO:0000981">
    <property type="term" value="F:DNA-binding transcription factor activity, RNA polymerase II-specific"/>
    <property type="evidence" value="ECO:0007669"/>
    <property type="project" value="InterPro"/>
</dbReference>
<feature type="compositionally biased region" description="Low complexity" evidence="7">
    <location>
        <begin position="385"/>
        <end position="396"/>
    </location>
</feature>
<dbReference type="InterPro" id="IPR036864">
    <property type="entry name" value="Zn2-C6_fun-type_DNA-bd_sf"/>
</dbReference>
<dbReference type="Pfam" id="PF00172">
    <property type="entry name" value="Zn_clus"/>
    <property type="match status" value="1"/>
</dbReference>
<evidence type="ECO:0000256" key="3">
    <source>
        <dbReference type="ARBA" id="ARBA00023015"/>
    </source>
</evidence>
<dbReference type="AlphaFoldDB" id="A0A420Y3D9"/>
<feature type="region of interest" description="Disordered" evidence="7">
    <location>
        <begin position="339"/>
        <end position="436"/>
    </location>
</feature>
<keyword evidence="4" id="KW-0238">DNA-binding</keyword>
<dbReference type="Gene3D" id="4.10.240.10">
    <property type="entry name" value="Zn(2)-C6 fungal-type DNA-binding domain"/>
    <property type="match status" value="1"/>
</dbReference>
<gene>
    <name evidence="9" type="ORF">DL546_003672</name>
</gene>
<feature type="compositionally biased region" description="Low complexity" evidence="7">
    <location>
        <begin position="892"/>
        <end position="901"/>
    </location>
</feature>
<dbReference type="InterPro" id="IPR021858">
    <property type="entry name" value="Fun_TF"/>
</dbReference>
<evidence type="ECO:0000313" key="10">
    <source>
        <dbReference type="Proteomes" id="UP000275385"/>
    </source>
</evidence>
<dbReference type="InterPro" id="IPR001138">
    <property type="entry name" value="Zn2Cys6_DnaBD"/>
</dbReference>
<dbReference type="PANTHER" id="PTHR37534">
    <property type="entry name" value="TRANSCRIPTIONAL ACTIVATOR PROTEIN UGA3"/>
    <property type="match status" value="1"/>
</dbReference>
<feature type="region of interest" description="Disordered" evidence="7">
    <location>
        <begin position="1"/>
        <end position="141"/>
    </location>
</feature>
<dbReference type="STRING" id="177199.A0A420Y3D9"/>
<comment type="caution">
    <text evidence="9">The sequence shown here is derived from an EMBL/GenBank/DDBJ whole genome shotgun (WGS) entry which is preliminary data.</text>
</comment>
<feature type="compositionally biased region" description="Polar residues" evidence="7">
    <location>
        <begin position="9"/>
        <end position="19"/>
    </location>
</feature>
<protein>
    <recommendedName>
        <fullName evidence="8">Zn(2)-C6 fungal-type domain-containing protein</fullName>
    </recommendedName>
</protein>
<accession>A0A420Y3D9</accession>
<dbReference type="Pfam" id="PF11951">
    <property type="entry name" value="Fungal_trans_2"/>
    <property type="match status" value="1"/>
</dbReference>
<name>A0A420Y3D9_9PEZI</name>
<evidence type="ECO:0000256" key="4">
    <source>
        <dbReference type="ARBA" id="ARBA00023125"/>
    </source>
</evidence>
<evidence type="ECO:0000256" key="5">
    <source>
        <dbReference type="ARBA" id="ARBA00023163"/>
    </source>
</evidence>
<dbReference type="GO" id="GO:0045944">
    <property type="term" value="P:positive regulation of transcription by RNA polymerase II"/>
    <property type="evidence" value="ECO:0007669"/>
    <property type="project" value="TreeGrafter"/>
</dbReference>
<feature type="compositionally biased region" description="Polar residues" evidence="7">
    <location>
        <begin position="405"/>
        <end position="421"/>
    </location>
</feature>
<evidence type="ECO:0000256" key="6">
    <source>
        <dbReference type="ARBA" id="ARBA00023242"/>
    </source>
</evidence>
<sequence>MNAPPRYPNTHSRAFSDPQQGHDRAGLPPPLPGISYMQYEEPSPPDTAGSSGYAVDNLEAPPSKRQRLMGLSLGEQAHAQGQGQGAGTNLSRPALVSPPDSSAIPSKTAPQAGSGRRPSTGRAPTPTNAAPAAPPGKSKRVRTGCLTCRDRHLKCDEGLPDCLNCRKSSRTCNRGIRLNFTEIQCKDPPILPPSADWSVQFQDESRLIASEYLGGLERYAAYDRPDPTPPREVEVDVPLQRYEPLSQGQDQQHHQHHHQQYHDQQQRQIMELPQPYPQYERYDMSNRDMNRSLNHGLYYQSTARPPQPQPEYPTYDESQNQRDMYAKRGTGSFAPVARHPPIMQSMAPPQQMAQSNDYSQTSFPSVVLPEQYPSRDDISRHSRSYRSSDISSVTSSLVPQHAGPASQSFRPAYPQGQQPSPQDGIITPPSEKTTGERDYLNEEEEIFYMQRYIDEVAIWMDSLDHQKHFGRIVPYLALKSPMLLNALLACGVKHLELTNLNRIPNPEPNNVHVYYDTATTQLLRSLQNPDRNMAECATTAVVLNVYEIMSEKPAARMSHIAGARALIRECGWDARSTGIAGACFWLNIGMEILSCLAFNWRTAWEPDQWGLDISFLDASGNGDEGAGRLGGDGNGAGITGHETHVRNAYDIGGGGEEDVWVHRIFYVVAKIANFRASVPRFQEPSPHDEQVRLQSRFAEWKRLKAMCDTWNNNCPRSMRPFGYAHRRSSKSLFPNVMLIRRAAVVGRLFYHMAMCLLHQINPLEPASSEENRAAQLHHAHQVCGIVAHTKDHGVASVAIRSLAIAACVLIDREEQQEALAILDRIHNDTGWRLGNVLNELKKAWGWRDEGAGVPTLAPLGPPPGTGGGGGGFGSGSGGMSQQPQQQPPQQQPPQQQRMPVPGMVNPLLARADFNRPDHPYQNWYRPPNGQNVPGAQGFWMM</sequence>
<organism evidence="9 10">
    <name type="scientific">Coniochaeta pulveracea</name>
    <dbReference type="NCBI Taxonomy" id="177199"/>
    <lineage>
        <taxon>Eukaryota</taxon>
        <taxon>Fungi</taxon>
        <taxon>Dikarya</taxon>
        <taxon>Ascomycota</taxon>
        <taxon>Pezizomycotina</taxon>
        <taxon>Sordariomycetes</taxon>
        <taxon>Sordariomycetidae</taxon>
        <taxon>Coniochaetales</taxon>
        <taxon>Coniochaetaceae</taxon>
        <taxon>Coniochaeta</taxon>
    </lineage>
</organism>
<feature type="domain" description="Zn(2)-C6 fungal-type" evidence="8">
    <location>
        <begin position="144"/>
        <end position="174"/>
    </location>
</feature>
<comment type="subcellular location">
    <subcellularLocation>
        <location evidence="1">Nucleus</location>
    </subcellularLocation>
</comment>
<dbReference type="PROSITE" id="PS50048">
    <property type="entry name" value="ZN2_CY6_FUNGAL_2"/>
    <property type="match status" value="1"/>
</dbReference>
<feature type="region of interest" description="Disordered" evidence="7">
    <location>
        <begin position="245"/>
        <end position="266"/>
    </location>
</feature>
<proteinExistence type="predicted"/>
<keyword evidence="2" id="KW-0862">Zinc</keyword>
<feature type="compositionally biased region" description="Polar residues" evidence="7">
    <location>
        <begin position="99"/>
        <end position="111"/>
    </location>
</feature>